<keyword evidence="1" id="KW-0472">Membrane</keyword>
<feature type="transmembrane region" description="Helical" evidence="1">
    <location>
        <begin position="7"/>
        <end position="26"/>
    </location>
</feature>
<proteinExistence type="predicted"/>
<evidence type="ECO:0000313" key="2">
    <source>
        <dbReference type="EMBL" id="OGD88823.1"/>
    </source>
</evidence>
<dbReference type="AlphaFoldDB" id="A0A1F5GAB7"/>
<keyword evidence="1" id="KW-0812">Transmembrane</keyword>
<protein>
    <submittedName>
        <fullName evidence="2">Uncharacterized protein</fullName>
    </submittedName>
</protein>
<keyword evidence="1" id="KW-1133">Transmembrane helix</keyword>
<feature type="transmembrane region" description="Helical" evidence="1">
    <location>
        <begin position="32"/>
        <end position="51"/>
    </location>
</feature>
<organism evidence="2 3">
    <name type="scientific">Candidatus Curtissbacteria bacterium RIFCSPHIGHO2_01_FULL_40_12</name>
    <dbReference type="NCBI Taxonomy" id="1797710"/>
    <lineage>
        <taxon>Bacteria</taxon>
        <taxon>Candidatus Curtissiibacteriota</taxon>
    </lineage>
</organism>
<name>A0A1F5GAB7_9BACT</name>
<sequence length="83" mass="9382">MKHFEKIAHSFLVLGFLVGLLAIFKVRYDTSGQFWVILALALFYLIWGFIYHSVKGDLARKLILEYLLIALICAVAAFGVFAS</sequence>
<comment type="caution">
    <text evidence="2">The sequence shown here is derived from an EMBL/GenBank/DDBJ whole genome shotgun (WGS) entry which is preliminary data.</text>
</comment>
<evidence type="ECO:0000256" key="1">
    <source>
        <dbReference type="SAM" id="Phobius"/>
    </source>
</evidence>
<feature type="transmembrane region" description="Helical" evidence="1">
    <location>
        <begin position="63"/>
        <end position="82"/>
    </location>
</feature>
<gene>
    <name evidence="2" type="ORF">A2693_02155</name>
</gene>
<dbReference type="Proteomes" id="UP000178577">
    <property type="component" value="Unassembled WGS sequence"/>
</dbReference>
<evidence type="ECO:0000313" key="3">
    <source>
        <dbReference type="Proteomes" id="UP000178577"/>
    </source>
</evidence>
<accession>A0A1F5GAB7</accession>
<reference evidence="2 3" key="1">
    <citation type="journal article" date="2016" name="Nat. Commun.">
        <title>Thousands of microbial genomes shed light on interconnected biogeochemical processes in an aquifer system.</title>
        <authorList>
            <person name="Anantharaman K."/>
            <person name="Brown C.T."/>
            <person name="Hug L.A."/>
            <person name="Sharon I."/>
            <person name="Castelle C.J."/>
            <person name="Probst A.J."/>
            <person name="Thomas B.C."/>
            <person name="Singh A."/>
            <person name="Wilkins M.J."/>
            <person name="Karaoz U."/>
            <person name="Brodie E.L."/>
            <person name="Williams K.H."/>
            <person name="Hubbard S.S."/>
            <person name="Banfield J.F."/>
        </authorList>
    </citation>
    <scope>NUCLEOTIDE SEQUENCE [LARGE SCALE GENOMIC DNA]</scope>
</reference>
<dbReference type="EMBL" id="MFAY01000026">
    <property type="protein sequence ID" value="OGD88823.1"/>
    <property type="molecule type" value="Genomic_DNA"/>
</dbReference>